<dbReference type="RefSeq" id="WP_379481001.1">
    <property type="nucleotide sequence ID" value="NZ_JBHLTL010000005.1"/>
</dbReference>
<evidence type="ECO:0000259" key="3">
    <source>
        <dbReference type="Pfam" id="PF01464"/>
    </source>
</evidence>
<comment type="similarity">
    <text evidence="2">Belongs to the virb1 family.</text>
</comment>
<name>A0ABV6PI52_9SPHN</name>
<dbReference type="PROSITE" id="PS00922">
    <property type="entry name" value="TRANSGLYCOSYLASE"/>
    <property type="match status" value="1"/>
</dbReference>
<dbReference type="EC" id="4.2.2.n1" evidence="4"/>
<protein>
    <submittedName>
        <fullName evidence="4">Lytic transglycosylase domain-containing protein</fullName>
        <ecNumber evidence="4">4.2.2.n1</ecNumber>
    </submittedName>
</protein>
<dbReference type="InterPro" id="IPR023346">
    <property type="entry name" value="Lysozyme-like_dom_sf"/>
</dbReference>
<dbReference type="PANTHER" id="PTHR37423:SF2">
    <property type="entry name" value="MEMBRANE-BOUND LYTIC MUREIN TRANSGLYCOSYLASE C"/>
    <property type="match status" value="1"/>
</dbReference>
<dbReference type="InterPro" id="IPR000189">
    <property type="entry name" value="Transglyc_AS"/>
</dbReference>
<evidence type="ECO:0000313" key="4">
    <source>
        <dbReference type="EMBL" id="MFC0589500.1"/>
    </source>
</evidence>
<evidence type="ECO:0000313" key="5">
    <source>
        <dbReference type="Proteomes" id="UP001589943"/>
    </source>
</evidence>
<comment type="caution">
    <text evidence="4">The sequence shown here is derived from an EMBL/GenBank/DDBJ whole genome shotgun (WGS) entry which is preliminary data.</text>
</comment>
<feature type="domain" description="Transglycosylase SLT" evidence="3">
    <location>
        <begin position="117"/>
        <end position="206"/>
    </location>
</feature>
<dbReference type="Pfam" id="PF01464">
    <property type="entry name" value="SLT"/>
    <property type="match status" value="1"/>
</dbReference>
<evidence type="ECO:0000256" key="2">
    <source>
        <dbReference type="ARBA" id="ARBA00009387"/>
    </source>
</evidence>
<keyword evidence="4" id="KW-0456">Lyase</keyword>
<accession>A0ABV6PI52</accession>
<dbReference type="CDD" id="cd00254">
    <property type="entry name" value="LT-like"/>
    <property type="match status" value="1"/>
</dbReference>
<sequence>MIVVAAMICVSAAKAREVDLVNFSPFFATAKNEQGAVGIALSTHFEGLVEPADARRSGDRTHAIGGNDPSGLFEPKHPAIMAPSTSSSCLQNGYRSTWWLSPEVENRRVAYFAAMSAIACENGLPESLLDAVIAQESGYKAWALSGAGAMGMMQVMPGTARNLELRNPWDALANMRAGARYLRQQLDRFGRVDLALAAYNAGPERRSLALGNIPAIPETRNYVQAITTNWLRLTRLGSQNSPVAERAMAANIAVRASGYREVSLITYEGTNAANPM</sequence>
<dbReference type="PANTHER" id="PTHR37423">
    <property type="entry name" value="SOLUBLE LYTIC MUREIN TRANSGLYCOSYLASE-RELATED"/>
    <property type="match status" value="1"/>
</dbReference>
<proteinExistence type="inferred from homology"/>
<comment type="similarity">
    <text evidence="1">Belongs to the transglycosylase Slt family.</text>
</comment>
<dbReference type="InterPro" id="IPR008258">
    <property type="entry name" value="Transglycosylase_SLT_dom_1"/>
</dbReference>
<organism evidence="4 5">
    <name type="scientific">Novosphingobium aquiterrae</name>
    <dbReference type="NCBI Taxonomy" id="624388"/>
    <lineage>
        <taxon>Bacteria</taxon>
        <taxon>Pseudomonadati</taxon>
        <taxon>Pseudomonadota</taxon>
        <taxon>Alphaproteobacteria</taxon>
        <taxon>Sphingomonadales</taxon>
        <taxon>Sphingomonadaceae</taxon>
        <taxon>Novosphingobium</taxon>
    </lineage>
</organism>
<dbReference type="GO" id="GO:0016829">
    <property type="term" value="F:lyase activity"/>
    <property type="evidence" value="ECO:0007669"/>
    <property type="project" value="UniProtKB-KW"/>
</dbReference>
<reference evidence="4 5" key="1">
    <citation type="submission" date="2024-09" db="EMBL/GenBank/DDBJ databases">
        <authorList>
            <person name="Sun Q."/>
            <person name="Mori K."/>
        </authorList>
    </citation>
    <scope>NUCLEOTIDE SEQUENCE [LARGE SCALE GENOMIC DNA]</scope>
    <source>
        <strain evidence="4 5">NCAIM B.02537</strain>
    </source>
</reference>
<dbReference type="Proteomes" id="UP001589943">
    <property type="component" value="Unassembled WGS sequence"/>
</dbReference>
<dbReference type="Gene3D" id="1.10.530.10">
    <property type="match status" value="1"/>
</dbReference>
<dbReference type="SUPFAM" id="SSF53955">
    <property type="entry name" value="Lysozyme-like"/>
    <property type="match status" value="1"/>
</dbReference>
<dbReference type="EMBL" id="JBHLTL010000005">
    <property type="protein sequence ID" value="MFC0589500.1"/>
    <property type="molecule type" value="Genomic_DNA"/>
</dbReference>
<gene>
    <name evidence="4" type="ORF">ACFFF7_08755</name>
</gene>
<keyword evidence="5" id="KW-1185">Reference proteome</keyword>
<evidence type="ECO:0000256" key="1">
    <source>
        <dbReference type="ARBA" id="ARBA00007734"/>
    </source>
</evidence>